<dbReference type="SMART" id="SM00440">
    <property type="entry name" value="ZnF_C2C2"/>
    <property type="match status" value="1"/>
</dbReference>
<evidence type="ECO:0000256" key="10">
    <source>
        <dbReference type="SAM" id="SignalP"/>
    </source>
</evidence>
<dbReference type="PANTHER" id="PTHR46812">
    <property type="entry name" value="CARBOXYMETHYLENEBUTENOLIDASE HOMOLOG"/>
    <property type="match status" value="1"/>
</dbReference>
<sequence length="685" mass="77015">MFCHGLPVMGYLLLKLWLREVLHVFLRHVSYSLCKSCWFQVGKRVRGLTKHSSTKIKVLAGEVVEIWKEIIVKETLKNKKNGEVKSEGSAKAEKMKSVKAEGVATVKTEREIPTSANLNGKLPSSEMNKKIKTDTDVIKTERSPSVQIKAEKIIKEEKSSSRTLEHIKVERTMKKEEKSSPAVVTKPKKDSVGTPKLSSIVYCKDKLRDKMREILAEGLLKVASEVADDLKDEVNSCDPYRVAVMVESAMFEKWGTSTGAQKAKYRSIMFNIKDSKNPDFRRKVLLGQFEPHTITELTPDQMASDALREKNEKIKEKALFECERGQAAVASTDKFKCGRCKKNETTYYQMQTRSADEPMTTYVTCVNYIEQKIMSFGLSLLFLPQSSLRSGGSTFSRHSLPPLAHSPRPKLHKRKTTSQRFLAPFLVDRHTCNRTCCSKVKVEDDITDESCELVNGVEVSIGEGEDSTRAFLFSAVKNNNGTGILLLSDIFGFEDSATRDFAYRVACNGYNVLVPDLFRGDPWTKERSMGLFEQWLSNHKRERVVKDIFRSSMWMAEEFLAAGISKKLGLIGFCFGGGLVVDILAQDQSASFASGVSFYGTRIDPNIAVNIEIPVLFVLGDNDPLCPVDLVRGIEAKGERSKVVVFKERGHGFAHRPQSLEEDADAEEAFMIMRNWLHDGLFVET</sequence>
<feature type="chain" id="PRO_5043819816" description="Carboxymethylenebutenolidase homolog" evidence="10">
    <location>
        <begin position="24"/>
        <end position="685"/>
    </location>
</feature>
<comment type="caution">
    <text evidence="13">The sequence shown here is derived from an EMBL/GenBank/DDBJ whole genome shotgun (WGS) entry which is preliminary data.</text>
</comment>
<dbReference type="GO" id="GO:0009507">
    <property type="term" value="C:chloroplast"/>
    <property type="evidence" value="ECO:0007669"/>
    <property type="project" value="TreeGrafter"/>
</dbReference>
<evidence type="ECO:0000256" key="2">
    <source>
        <dbReference type="ARBA" id="ARBA00008456"/>
    </source>
</evidence>
<evidence type="ECO:0000313" key="14">
    <source>
        <dbReference type="Proteomes" id="UP001454036"/>
    </source>
</evidence>
<protein>
    <recommendedName>
        <fullName evidence="3">Carboxymethylenebutenolidase homolog</fullName>
    </recommendedName>
</protein>
<evidence type="ECO:0000256" key="1">
    <source>
        <dbReference type="ARBA" id="ARBA00004514"/>
    </source>
</evidence>
<dbReference type="Pfam" id="PF07500">
    <property type="entry name" value="TFIIS_M"/>
    <property type="match status" value="1"/>
</dbReference>
<feature type="domain" description="TFIIS central" evidence="12">
    <location>
        <begin position="207"/>
        <end position="330"/>
    </location>
</feature>
<dbReference type="PROSITE" id="PS51133">
    <property type="entry name" value="ZF_TFIIS_2"/>
    <property type="match status" value="1"/>
</dbReference>
<reference evidence="13 14" key="1">
    <citation type="submission" date="2024-01" db="EMBL/GenBank/DDBJ databases">
        <title>The complete chloroplast genome sequence of Lithospermum erythrorhizon: insights into the phylogenetic relationship among Boraginaceae species and the maternal lineages of purple gromwells.</title>
        <authorList>
            <person name="Okada T."/>
            <person name="Watanabe K."/>
        </authorList>
    </citation>
    <scope>NUCLEOTIDE SEQUENCE [LARGE SCALE GENOMIC DNA]</scope>
</reference>
<keyword evidence="7" id="KW-0378">Hydrolase</keyword>
<dbReference type="Pfam" id="PF01096">
    <property type="entry name" value="Zn_ribbon_TFIIS"/>
    <property type="match status" value="1"/>
</dbReference>
<dbReference type="InterPro" id="IPR036575">
    <property type="entry name" value="TFIIS_cen_dom_sf"/>
</dbReference>
<evidence type="ECO:0000256" key="3">
    <source>
        <dbReference type="ARBA" id="ARBA00014180"/>
    </source>
</evidence>
<name>A0AAV3P0S9_LITER</name>
<dbReference type="GO" id="GO:0005829">
    <property type="term" value="C:cytosol"/>
    <property type="evidence" value="ECO:0007669"/>
    <property type="project" value="UniProtKB-SubCell"/>
</dbReference>
<evidence type="ECO:0000256" key="7">
    <source>
        <dbReference type="ARBA" id="ARBA00022801"/>
    </source>
</evidence>
<dbReference type="Pfam" id="PF01738">
    <property type="entry name" value="DLH"/>
    <property type="match status" value="1"/>
</dbReference>
<keyword evidence="6 9" id="KW-0863">Zinc-finger</keyword>
<keyword evidence="10" id="KW-0732">Signal</keyword>
<evidence type="ECO:0000259" key="11">
    <source>
        <dbReference type="PROSITE" id="PS51133"/>
    </source>
</evidence>
<dbReference type="Gene3D" id="1.10.472.30">
    <property type="entry name" value="Transcription elongation factor S-II, central domain"/>
    <property type="match status" value="1"/>
</dbReference>
<keyword evidence="14" id="KW-1185">Reference proteome</keyword>
<dbReference type="SUPFAM" id="SSF47676">
    <property type="entry name" value="Conserved domain common to transcription factors TFIIS, elongin A, CRSP70"/>
    <property type="match status" value="1"/>
</dbReference>
<dbReference type="InterPro" id="IPR029058">
    <property type="entry name" value="AB_hydrolase_fold"/>
</dbReference>
<dbReference type="GO" id="GO:0008270">
    <property type="term" value="F:zinc ion binding"/>
    <property type="evidence" value="ECO:0007669"/>
    <property type="project" value="UniProtKB-KW"/>
</dbReference>
<dbReference type="Proteomes" id="UP001454036">
    <property type="component" value="Unassembled WGS sequence"/>
</dbReference>
<keyword evidence="4" id="KW-0963">Cytoplasm</keyword>
<keyword evidence="8" id="KW-0862">Zinc</keyword>
<keyword evidence="5" id="KW-0479">Metal-binding</keyword>
<dbReference type="EMBL" id="BAABME010016235">
    <property type="protein sequence ID" value="GAA0145084.1"/>
    <property type="molecule type" value="Genomic_DNA"/>
</dbReference>
<evidence type="ECO:0000256" key="8">
    <source>
        <dbReference type="ARBA" id="ARBA00022833"/>
    </source>
</evidence>
<evidence type="ECO:0000256" key="9">
    <source>
        <dbReference type="PROSITE-ProRule" id="PRU00472"/>
    </source>
</evidence>
<accession>A0AAV3P0S9</accession>
<dbReference type="InterPro" id="IPR002925">
    <property type="entry name" value="Dienelactn_hydro"/>
</dbReference>
<dbReference type="GO" id="GO:0003676">
    <property type="term" value="F:nucleic acid binding"/>
    <property type="evidence" value="ECO:0007669"/>
    <property type="project" value="InterPro"/>
</dbReference>
<dbReference type="PANTHER" id="PTHR46812:SF1">
    <property type="entry name" value="CARBOXYMETHYLENEBUTENOLIDASE HOMOLOG"/>
    <property type="match status" value="1"/>
</dbReference>
<dbReference type="Gene3D" id="1.20.930.10">
    <property type="entry name" value="Conserved domain common to transcription factors TFIIS, elongin A, CRSP70"/>
    <property type="match status" value="1"/>
</dbReference>
<comment type="similarity">
    <text evidence="2">Belongs to the dienelactone hydrolase family.</text>
</comment>
<dbReference type="InterPro" id="IPR001222">
    <property type="entry name" value="Znf_TFIIS"/>
</dbReference>
<dbReference type="GO" id="GO:0016787">
    <property type="term" value="F:hydrolase activity"/>
    <property type="evidence" value="ECO:0007669"/>
    <property type="project" value="UniProtKB-KW"/>
</dbReference>
<dbReference type="PROSITE" id="PS51321">
    <property type="entry name" value="TFIIS_CENTRAL"/>
    <property type="match status" value="1"/>
</dbReference>
<evidence type="ECO:0000256" key="5">
    <source>
        <dbReference type="ARBA" id="ARBA00022723"/>
    </source>
</evidence>
<evidence type="ECO:0000256" key="4">
    <source>
        <dbReference type="ARBA" id="ARBA00022490"/>
    </source>
</evidence>
<dbReference type="InterPro" id="IPR035441">
    <property type="entry name" value="TFIIS/LEDGF_dom_sf"/>
</dbReference>
<dbReference type="InterPro" id="IPR017923">
    <property type="entry name" value="TFIIS_N"/>
</dbReference>
<dbReference type="SUPFAM" id="SSF53474">
    <property type="entry name" value="alpha/beta-Hydrolases"/>
    <property type="match status" value="1"/>
</dbReference>
<dbReference type="SUPFAM" id="SSF46942">
    <property type="entry name" value="Elongation factor TFIIS domain 2"/>
    <property type="match status" value="1"/>
</dbReference>
<feature type="signal peptide" evidence="10">
    <location>
        <begin position="1"/>
        <end position="23"/>
    </location>
</feature>
<dbReference type="Gene3D" id="3.40.50.1820">
    <property type="entry name" value="alpha/beta hydrolase"/>
    <property type="match status" value="1"/>
</dbReference>
<dbReference type="InterPro" id="IPR003618">
    <property type="entry name" value="TFIIS_cen_dom"/>
</dbReference>
<dbReference type="InterPro" id="IPR042946">
    <property type="entry name" value="CMBL"/>
</dbReference>
<proteinExistence type="inferred from homology"/>
<organism evidence="13 14">
    <name type="scientific">Lithospermum erythrorhizon</name>
    <name type="common">Purple gromwell</name>
    <name type="synonym">Lithospermum officinale var. erythrorhizon</name>
    <dbReference type="NCBI Taxonomy" id="34254"/>
    <lineage>
        <taxon>Eukaryota</taxon>
        <taxon>Viridiplantae</taxon>
        <taxon>Streptophyta</taxon>
        <taxon>Embryophyta</taxon>
        <taxon>Tracheophyta</taxon>
        <taxon>Spermatophyta</taxon>
        <taxon>Magnoliopsida</taxon>
        <taxon>eudicotyledons</taxon>
        <taxon>Gunneridae</taxon>
        <taxon>Pentapetalae</taxon>
        <taxon>asterids</taxon>
        <taxon>lamiids</taxon>
        <taxon>Boraginales</taxon>
        <taxon>Boraginaceae</taxon>
        <taxon>Boraginoideae</taxon>
        <taxon>Lithospermeae</taxon>
        <taxon>Lithospermum</taxon>
    </lineage>
</organism>
<dbReference type="Pfam" id="PF08711">
    <property type="entry name" value="Med26"/>
    <property type="match status" value="1"/>
</dbReference>
<dbReference type="GO" id="GO:0006351">
    <property type="term" value="P:DNA-templated transcription"/>
    <property type="evidence" value="ECO:0007669"/>
    <property type="project" value="InterPro"/>
</dbReference>
<feature type="domain" description="TFIIS-type" evidence="11">
    <location>
        <begin position="333"/>
        <end position="396"/>
    </location>
</feature>
<dbReference type="SUPFAM" id="SSF57783">
    <property type="entry name" value="Zinc beta-ribbon"/>
    <property type="match status" value="1"/>
</dbReference>
<dbReference type="Gene3D" id="2.20.25.10">
    <property type="match status" value="1"/>
</dbReference>
<comment type="subcellular location">
    <subcellularLocation>
        <location evidence="1">Cytoplasm</location>
        <location evidence="1">Cytosol</location>
    </subcellularLocation>
</comment>
<evidence type="ECO:0000256" key="6">
    <source>
        <dbReference type="ARBA" id="ARBA00022771"/>
    </source>
</evidence>
<dbReference type="SMART" id="SM00510">
    <property type="entry name" value="TFS2M"/>
    <property type="match status" value="1"/>
</dbReference>
<evidence type="ECO:0000313" key="13">
    <source>
        <dbReference type="EMBL" id="GAA0145084.1"/>
    </source>
</evidence>
<dbReference type="AlphaFoldDB" id="A0AAV3P0S9"/>
<evidence type="ECO:0000259" key="12">
    <source>
        <dbReference type="PROSITE" id="PS51321"/>
    </source>
</evidence>
<gene>
    <name evidence="13" type="ORF">LIER_36070</name>
</gene>
<dbReference type="CDD" id="cd13749">
    <property type="entry name" value="Zn-ribbon_TFIIS"/>
    <property type="match status" value="1"/>
</dbReference>